<keyword evidence="2" id="KW-0408">Iron</keyword>
<name>A0ABP6IFE5_9ACTN</name>
<keyword evidence="2" id="KW-0349">Heme</keyword>
<evidence type="ECO:0000313" key="5">
    <source>
        <dbReference type="Proteomes" id="UP001500831"/>
    </source>
</evidence>
<reference evidence="5" key="1">
    <citation type="journal article" date="2019" name="Int. J. Syst. Evol. Microbiol.">
        <title>The Global Catalogue of Microorganisms (GCM) 10K type strain sequencing project: providing services to taxonomists for standard genome sequencing and annotation.</title>
        <authorList>
            <consortium name="The Broad Institute Genomics Platform"/>
            <consortium name="The Broad Institute Genome Sequencing Center for Infectious Disease"/>
            <person name="Wu L."/>
            <person name="Ma J."/>
        </authorList>
    </citation>
    <scope>NUCLEOTIDE SEQUENCE [LARGE SCALE GENOMIC DNA]</scope>
    <source>
        <strain evidence="5">JCM 6242</strain>
    </source>
</reference>
<evidence type="ECO:0000256" key="1">
    <source>
        <dbReference type="ARBA" id="ARBA00010617"/>
    </source>
</evidence>
<feature type="region of interest" description="Disordered" evidence="3">
    <location>
        <begin position="33"/>
        <end position="53"/>
    </location>
</feature>
<dbReference type="CDD" id="cd11030">
    <property type="entry name" value="CYP105-like"/>
    <property type="match status" value="1"/>
</dbReference>
<evidence type="ECO:0000313" key="4">
    <source>
        <dbReference type="EMBL" id="GAA2870922.1"/>
    </source>
</evidence>
<sequence length="368" mass="40420">MVRVTLSTGASAWMVTRYADARRVVSDQRRFSSRAAVDGPIPPPPPEAGFPPPRPGFFSTYDPREHARVRRMLNAEFGARRVRALRPRIEALADEHVDAMRRSGPPADLVADFALPIPAALFFELLGVPAPDRERLRRSVDTLLDFTPRPLDQAAAFAELDEYMGAFVTRRRRDPGDDLVGRLISSYGQDLSDAEVAGIAAQLLLAGYATTAGTIALGVLLLLRHPGQAASLRDGSADVDRAVEELLRYLSVVSFGKVFTAEEDVTVGGRDIRAGEYVLCSLPSANRDADLGPGTDRFDITREPSPHLAFGHGARYCLGAELARMELRVCVPRLLRRFPTLRLDAPFEKLRFTPMNAAYGLESLPVSW</sequence>
<evidence type="ECO:0000256" key="2">
    <source>
        <dbReference type="RuleBase" id="RU000461"/>
    </source>
</evidence>
<dbReference type="PRINTS" id="PR00359">
    <property type="entry name" value="BP450"/>
</dbReference>
<dbReference type="PANTHER" id="PTHR46696:SF6">
    <property type="entry name" value="P450, PUTATIVE (EUROFUNG)-RELATED"/>
    <property type="match status" value="1"/>
</dbReference>
<dbReference type="InterPro" id="IPR036396">
    <property type="entry name" value="Cyt_P450_sf"/>
</dbReference>
<comment type="caution">
    <text evidence="4">The sequence shown here is derived from an EMBL/GenBank/DDBJ whole genome shotgun (WGS) entry which is preliminary data.</text>
</comment>
<dbReference type="PANTHER" id="PTHR46696">
    <property type="entry name" value="P450, PUTATIVE (EUROFUNG)-RELATED"/>
    <property type="match status" value="1"/>
</dbReference>
<dbReference type="PROSITE" id="PS00086">
    <property type="entry name" value="CYTOCHROME_P450"/>
    <property type="match status" value="1"/>
</dbReference>
<organism evidence="4 5">
    <name type="scientific">Streptosporangium fragile</name>
    <dbReference type="NCBI Taxonomy" id="46186"/>
    <lineage>
        <taxon>Bacteria</taxon>
        <taxon>Bacillati</taxon>
        <taxon>Actinomycetota</taxon>
        <taxon>Actinomycetes</taxon>
        <taxon>Streptosporangiales</taxon>
        <taxon>Streptosporangiaceae</taxon>
        <taxon>Streptosporangium</taxon>
    </lineage>
</organism>
<keyword evidence="2" id="KW-0560">Oxidoreductase</keyword>
<evidence type="ECO:0000256" key="3">
    <source>
        <dbReference type="SAM" id="MobiDB-lite"/>
    </source>
</evidence>
<keyword evidence="2" id="KW-0479">Metal-binding</keyword>
<keyword evidence="2" id="KW-0503">Monooxygenase</keyword>
<dbReference type="Gene3D" id="1.10.630.10">
    <property type="entry name" value="Cytochrome P450"/>
    <property type="match status" value="1"/>
</dbReference>
<dbReference type="InterPro" id="IPR017972">
    <property type="entry name" value="Cyt_P450_CS"/>
</dbReference>
<dbReference type="Proteomes" id="UP001500831">
    <property type="component" value="Unassembled WGS sequence"/>
</dbReference>
<proteinExistence type="inferred from homology"/>
<accession>A0ABP6IFE5</accession>
<dbReference type="InterPro" id="IPR001128">
    <property type="entry name" value="Cyt_P450"/>
</dbReference>
<dbReference type="EMBL" id="BAAAVI010000019">
    <property type="protein sequence ID" value="GAA2870922.1"/>
    <property type="molecule type" value="Genomic_DNA"/>
</dbReference>
<keyword evidence="5" id="KW-1185">Reference proteome</keyword>
<dbReference type="SUPFAM" id="SSF48264">
    <property type="entry name" value="Cytochrome P450"/>
    <property type="match status" value="1"/>
</dbReference>
<protein>
    <submittedName>
        <fullName evidence="4">Cytochrome P450</fullName>
    </submittedName>
</protein>
<gene>
    <name evidence="4" type="ORF">GCM10010517_31210</name>
</gene>
<dbReference type="InterPro" id="IPR002397">
    <property type="entry name" value="Cyt_P450_B"/>
</dbReference>
<dbReference type="Pfam" id="PF00067">
    <property type="entry name" value="p450"/>
    <property type="match status" value="1"/>
</dbReference>
<feature type="compositionally biased region" description="Pro residues" evidence="3">
    <location>
        <begin position="40"/>
        <end position="53"/>
    </location>
</feature>
<dbReference type="PRINTS" id="PR00385">
    <property type="entry name" value="P450"/>
</dbReference>
<comment type="similarity">
    <text evidence="1 2">Belongs to the cytochrome P450 family.</text>
</comment>